<evidence type="ECO:0000313" key="1">
    <source>
        <dbReference type="EMBL" id="SOD19377.1"/>
    </source>
</evidence>
<evidence type="ECO:0000313" key="2">
    <source>
        <dbReference type="Proteomes" id="UP000219335"/>
    </source>
</evidence>
<dbReference type="EMBL" id="OCMU01000001">
    <property type="protein sequence ID" value="SOD19377.1"/>
    <property type="molecule type" value="Genomic_DNA"/>
</dbReference>
<sequence length="513" mass="54622">MATNVNKIDSNITGLRIAEEESINVLPVTPNWVPAEPNDYGDIGSKITTLVRNPITDGRQRKKGVVTDLEASASFGSDFTQTNFQELLKGVFYANYRIKAERTDIPSVTVQAGDDTYELASTTGFLVGSLVFGSKFTNASNSGLHRVTAVDPDVSIAVAETLTTEASPPADSKLVVVGHQFASGDITVDVSGSLPKLVSAAFDMSTLGLTVGEWIYIGGDEEAQNPLNAVNSGFKRIRLIDPDFLELDKSASTMVTDAGTSKTVRIYFGRKLQNETGVNIVRKTYQLELSLGAPDTAQPSQIQALYMKGCLADKLDISIGTATKITNNISFIATDSETRASTVGLKSGNRPTLEDSDAYNTSSDVKRIKMAKVSNTDEAAAKFFSFVTDLNLSISNNHKPAKAVGVLGAFDISAGTFAVTGDVTAYFTDIEAINSIRNNEDITIDAIVVKDNAGFAIDLPLISLGGGNPNIQLDEAVKLPLSMDAATAASISPDLDYTASITFFDYLPDVAEA</sequence>
<reference evidence="1 2" key="1">
    <citation type="submission" date="2017-09" db="EMBL/GenBank/DDBJ databases">
        <authorList>
            <person name="Ehlers B."/>
            <person name="Leendertz F.H."/>
        </authorList>
    </citation>
    <scope>NUCLEOTIDE SEQUENCE [LARGE SCALE GENOMIC DNA]</scope>
    <source>
        <strain evidence="1 2">Nm42</strain>
    </source>
</reference>
<dbReference type="Proteomes" id="UP000219335">
    <property type="component" value="Unassembled WGS sequence"/>
</dbReference>
<dbReference type="RefSeq" id="WP_097105777.1">
    <property type="nucleotide sequence ID" value="NZ_OCMU01000001.1"/>
</dbReference>
<accession>A0A286ABZ1</accession>
<gene>
    <name evidence="1" type="ORF">SAMN06297164_2362</name>
</gene>
<name>A0A286ABZ1_9PROT</name>
<organism evidence="1 2">
    <name type="scientific">Nitrosomonas ureae</name>
    <dbReference type="NCBI Taxonomy" id="44577"/>
    <lineage>
        <taxon>Bacteria</taxon>
        <taxon>Pseudomonadati</taxon>
        <taxon>Pseudomonadota</taxon>
        <taxon>Betaproteobacteria</taxon>
        <taxon>Nitrosomonadales</taxon>
        <taxon>Nitrosomonadaceae</taxon>
        <taxon>Nitrosomonas</taxon>
    </lineage>
</organism>
<protein>
    <submittedName>
        <fullName evidence="1">Uncharacterized protein</fullName>
    </submittedName>
</protein>
<proteinExistence type="predicted"/>
<dbReference type="InterPro" id="IPR044000">
    <property type="entry name" value="Phage_tube_2"/>
</dbReference>
<dbReference type="Pfam" id="PF18906">
    <property type="entry name" value="Phage_tube_2"/>
    <property type="match status" value="1"/>
</dbReference>
<dbReference type="AlphaFoldDB" id="A0A286ABZ1"/>